<evidence type="ECO:0000313" key="8">
    <source>
        <dbReference type="Proteomes" id="UP001157353"/>
    </source>
</evidence>
<dbReference type="InterPro" id="IPR036388">
    <property type="entry name" value="WH-like_DNA-bd_sf"/>
</dbReference>
<proteinExistence type="inferred from homology"/>
<dbReference type="Proteomes" id="UP001157353">
    <property type="component" value="Unassembled WGS sequence"/>
</dbReference>
<sequence>MSLFSRKRNKSGDSSVSIDMNKKLDMARQQKRYEALVNVFSADLYRYAYWICHDPDIAQDLVQETCLRAWKSLDSLLDDKSAKGWLFTILRRENARRFERKQHPLVDIADHDVADNSDLNQEMDSELLIRKISTLSDEYKEPLLLQLIAGFSAEEIGQQLDLNKNTVLTRLFRAKNLLKSSLTSVTTSEASHG</sequence>
<evidence type="ECO:0000256" key="3">
    <source>
        <dbReference type="ARBA" id="ARBA00023082"/>
    </source>
</evidence>
<dbReference type="InterPro" id="IPR039425">
    <property type="entry name" value="RNA_pol_sigma-70-like"/>
</dbReference>
<feature type="domain" description="RNA polymerase sigma-70 region 2" evidence="5">
    <location>
        <begin position="40"/>
        <end position="102"/>
    </location>
</feature>
<protein>
    <submittedName>
        <fullName evidence="7">RNA polymerase sigma factor</fullName>
    </submittedName>
</protein>
<dbReference type="PANTHER" id="PTHR43133">
    <property type="entry name" value="RNA POLYMERASE ECF-TYPE SIGMA FACTO"/>
    <property type="match status" value="1"/>
</dbReference>
<comment type="caution">
    <text evidence="7">The sequence shown here is derived from an EMBL/GenBank/DDBJ whole genome shotgun (WGS) entry which is preliminary data.</text>
</comment>
<dbReference type="InterPro" id="IPR013325">
    <property type="entry name" value="RNA_pol_sigma_r2"/>
</dbReference>
<keyword evidence="3" id="KW-0731">Sigma factor</keyword>
<dbReference type="CDD" id="cd06171">
    <property type="entry name" value="Sigma70_r4"/>
    <property type="match status" value="1"/>
</dbReference>
<dbReference type="InterPro" id="IPR007627">
    <property type="entry name" value="RNA_pol_sigma70_r2"/>
</dbReference>
<evidence type="ECO:0000259" key="6">
    <source>
        <dbReference type="Pfam" id="PF08281"/>
    </source>
</evidence>
<gene>
    <name evidence="7" type="ORF">GCM10007916_01260</name>
</gene>
<organism evidence="7 8">
    <name type="scientific">Psychromonas marina</name>
    <dbReference type="NCBI Taxonomy" id="88364"/>
    <lineage>
        <taxon>Bacteria</taxon>
        <taxon>Pseudomonadati</taxon>
        <taxon>Pseudomonadota</taxon>
        <taxon>Gammaproteobacteria</taxon>
        <taxon>Alteromonadales</taxon>
        <taxon>Psychromonadaceae</taxon>
        <taxon>Psychromonas</taxon>
    </lineage>
</organism>
<evidence type="ECO:0000256" key="1">
    <source>
        <dbReference type="ARBA" id="ARBA00010641"/>
    </source>
</evidence>
<dbReference type="NCBIfam" id="NF009170">
    <property type="entry name" value="PRK12517.1"/>
    <property type="match status" value="1"/>
</dbReference>
<keyword evidence="4" id="KW-0804">Transcription</keyword>
<accession>A0ABQ6DVB2</accession>
<dbReference type="NCBIfam" id="TIGR02937">
    <property type="entry name" value="sigma70-ECF"/>
    <property type="match status" value="1"/>
</dbReference>
<dbReference type="InterPro" id="IPR014284">
    <property type="entry name" value="RNA_pol_sigma-70_dom"/>
</dbReference>
<evidence type="ECO:0000259" key="5">
    <source>
        <dbReference type="Pfam" id="PF04542"/>
    </source>
</evidence>
<evidence type="ECO:0000313" key="7">
    <source>
        <dbReference type="EMBL" id="GLS89059.1"/>
    </source>
</evidence>
<dbReference type="InterPro" id="IPR013324">
    <property type="entry name" value="RNA_pol_sigma_r3/r4-like"/>
</dbReference>
<reference evidence="8" key="1">
    <citation type="journal article" date="2019" name="Int. J. Syst. Evol. Microbiol.">
        <title>The Global Catalogue of Microorganisms (GCM) 10K type strain sequencing project: providing services to taxonomists for standard genome sequencing and annotation.</title>
        <authorList>
            <consortium name="The Broad Institute Genomics Platform"/>
            <consortium name="The Broad Institute Genome Sequencing Center for Infectious Disease"/>
            <person name="Wu L."/>
            <person name="Ma J."/>
        </authorList>
    </citation>
    <scope>NUCLEOTIDE SEQUENCE [LARGE SCALE GENOMIC DNA]</scope>
    <source>
        <strain evidence="8">NBRC 103166</strain>
    </source>
</reference>
<keyword evidence="8" id="KW-1185">Reference proteome</keyword>
<dbReference type="InterPro" id="IPR013249">
    <property type="entry name" value="RNA_pol_sigma70_r4_t2"/>
</dbReference>
<name>A0ABQ6DVB2_9GAMM</name>
<evidence type="ECO:0000256" key="2">
    <source>
        <dbReference type="ARBA" id="ARBA00023015"/>
    </source>
</evidence>
<dbReference type="SUPFAM" id="SSF88946">
    <property type="entry name" value="Sigma2 domain of RNA polymerase sigma factors"/>
    <property type="match status" value="1"/>
</dbReference>
<dbReference type="Gene3D" id="1.10.10.10">
    <property type="entry name" value="Winged helix-like DNA-binding domain superfamily/Winged helix DNA-binding domain"/>
    <property type="match status" value="1"/>
</dbReference>
<feature type="domain" description="RNA polymerase sigma factor 70 region 4 type 2" evidence="6">
    <location>
        <begin position="126"/>
        <end position="176"/>
    </location>
</feature>
<dbReference type="Pfam" id="PF04542">
    <property type="entry name" value="Sigma70_r2"/>
    <property type="match status" value="1"/>
</dbReference>
<dbReference type="Gene3D" id="1.10.1740.10">
    <property type="match status" value="1"/>
</dbReference>
<dbReference type="SUPFAM" id="SSF88659">
    <property type="entry name" value="Sigma3 and sigma4 domains of RNA polymerase sigma factors"/>
    <property type="match status" value="1"/>
</dbReference>
<evidence type="ECO:0000256" key="4">
    <source>
        <dbReference type="ARBA" id="ARBA00023163"/>
    </source>
</evidence>
<keyword evidence="2" id="KW-0805">Transcription regulation</keyword>
<dbReference type="PANTHER" id="PTHR43133:SF51">
    <property type="entry name" value="RNA POLYMERASE SIGMA FACTOR"/>
    <property type="match status" value="1"/>
</dbReference>
<comment type="similarity">
    <text evidence="1">Belongs to the sigma-70 factor family. ECF subfamily.</text>
</comment>
<dbReference type="EMBL" id="BSPQ01000001">
    <property type="protein sequence ID" value="GLS89059.1"/>
    <property type="molecule type" value="Genomic_DNA"/>
</dbReference>
<dbReference type="Pfam" id="PF08281">
    <property type="entry name" value="Sigma70_r4_2"/>
    <property type="match status" value="1"/>
</dbReference>